<dbReference type="EMBL" id="CAJPDQ010000002">
    <property type="protein sequence ID" value="CAF9905139.1"/>
    <property type="molecule type" value="Genomic_DNA"/>
</dbReference>
<evidence type="ECO:0000256" key="6">
    <source>
        <dbReference type="SAM" id="MobiDB-lite"/>
    </source>
</evidence>
<dbReference type="PANTHER" id="PTHR31845">
    <property type="entry name" value="FINGER DOMAIN PROTEIN, PUTATIVE-RELATED"/>
    <property type="match status" value="1"/>
</dbReference>
<dbReference type="GO" id="GO:0000981">
    <property type="term" value="F:DNA-binding transcription factor activity, RNA polymerase II-specific"/>
    <property type="evidence" value="ECO:0007669"/>
    <property type="project" value="TreeGrafter"/>
</dbReference>
<evidence type="ECO:0000313" key="8">
    <source>
        <dbReference type="Proteomes" id="UP000664169"/>
    </source>
</evidence>
<keyword evidence="8" id="KW-1185">Reference proteome</keyword>
<evidence type="ECO:0000256" key="4">
    <source>
        <dbReference type="ARBA" id="ARBA00023163"/>
    </source>
</evidence>
<organism evidence="7 8">
    <name type="scientific">Gomphillus americanus</name>
    <dbReference type="NCBI Taxonomy" id="1940652"/>
    <lineage>
        <taxon>Eukaryota</taxon>
        <taxon>Fungi</taxon>
        <taxon>Dikarya</taxon>
        <taxon>Ascomycota</taxon>
        <taxon>Pezizomycotina</taxon>
        <taxon>Lecanoromycetes</taxon>
        <taxon>OSLEUM clade</taxon>
        <taxon>Ostropomycetidae</taxon>
        <taxon>Ostropales</taxon>
        <taxon>Graphidaceae</taxon>
        <taxon>Gomphilloideae</taxon>
        <taxon>Gomphillus</taxon>
    </lineage>
</organism>
<accession>A0A8H3I9C7</accession>
<dbReference type="Proteomes" id="UP000664169">
    <property type="component" value="Unassembled WGS sequence"/>
</dbReference>
<gene>
    <name evidence="7" type="ORF">GOMPHAMPRED_003053</name>
</gene>
<keyword evidence="3" id="KW-0238">DNA-binding</keyword>
<dbReference type="GO" id="GO:0000976">
    <property type="term" value="F:transcription cis-regulatory region binding"/>
    <property type="evidence" value="ECO:0007669"/>
    <property type="project" value="TreeGrafter"/>
</dbReference>
<dbReference type="GO" id="GO:0005634">
    <property type="term" value="C:nucleus"/>
    <property type="evidence" value="ECO:0007669"/>
    <property type="project" value="UniProtKB-SubCell"/>
</dbReference>
<dbReference type="InterPro" id="IPR051089">
    <property type="entry name" value="prtT"/>
</dbReference>
<evidence type="ECO:0000256" key="2">
    <source>
        <dbReference type="ARBA" id="ARBA00023015"/>
    </source>
</evidence>
<dbReference type="PANTHER" id="PTHR31845:SF32">
    <property type="entry name" value="MISCELLANEOUS ZN(II)2CYS6 TRANSCRIPTION FACTOR (EUROFUNG)-RELATED"/>
    <property type="match status" value="1"/>
</dbReference>
<name>A0A8H3I9C7_9LECA</name>
<evidence type="ECO:0000313" key="7">
    <source>
        <dbReference type="EMBL" id="CAF9905139.1"/>
    </source>
</evidence>
<dbReference type="AlphaFoldDB" id="A0A8H3I9C7"/>
<evidence type="ECO:0000256" key="3">
    <source>
        <dbReference type="ARBA" id="ARBA00023125"/>
    </source>
</evidence>
<keyword evidence="2" id="KW-0805">Transcription regulation</keyword>
<comment type="caution">
    <text evidence="7">The sequence shown here is derived from an EMBL/GenBank/DDBJ whole genome shotgun (WGS) entry which is preliminary data.</text>
</comment>
<feature type="region of interest" description="Disordered" evidence="6">
    <location>
        <begin position="98"/>
        <end position="117"/>
    </location>
</feature>
<keyword evidence="5" id="KW-0539">Nucleus</keyword>
<evidence type="ECO:0000256" key="5">
    <source>
        <dbReference type="ARBA" id="ARBA00023242"/>
    </source>
</evidence>
<keyword evidence="4" id="KW-0804">Transcription</keyword>
<sequence length="585" mass="66622">MGDRCNRLKKVCQPLVPARRRASRPTKITTSAATKQERLEQKLDSLVSLLEAQGNTTDSASAVAKIVNLQPVNSQSAPPTNQAPPRHLDYETPSAAATSIPTVSTPGTSPYSQHDSTLTTSYGEAQQILDRLRNEGLRFFPFMYFPPHLTVMQLQHDFPTLWLSISALSAKTLTQLSSVSETLQKTIIDKIYVQGERDIDLLLAILFFVGWFRHQRKQAAFFNMWAGLAVSLALELGLNKATLGEGAYFCYLSVWPTHKSAAKRERTMLERRAILATFLMNSWVTTSFRKGDSMKWVPYMDECLRKVESEPEWDGDKMLALQVRCQLIIEQVSDSPWSRDLLDDGTKKGAPDYFIKSLTMQLRDVRAKTNTLTKKQQEVLEFFILNTELTIHEAAQELPLTSNNDNNNNKSIVIPHKKITTFLQALYTIKAWLDNFFNLSESAYPDITFSMFSQFIHCIVSLFRLSTIDDPNWDRDVVKQTVDLVQVIERFAMNVEKVRDTRNLVIDNDEEDMFTKSTALMRRLAAAWSAEIAAVGLKKQQQQQQQQDPAAEKQVVPEIEVPPELMDLDLLDSEWLTEMFLSWDH</sequence>
<dbReference type="OrthoDB" id="1600564at2759"/>
<evidence type="ECO:0000256" key="1">
    <source>
        <dbReference type="ARBA" id="ARBA00004123"/>
    </source>
</evidence>
<reference evidence="7" key="1">
    <citation type="submission" date="2021-03" db="EMBL/GenBank/DDBJ databases">
        <authorList>
            <person name="Tagirdzhanova G."/>
        </authorList>
    </citation>
    <scope>NUCLEOTIDE SEQUENCE</scope>
</reference>
<proteinExistence type="predicted"/>
<protein>
    <submittedName>
        <fullName evidence="7">Uncharacterized protein</fullName>
    </submittedName>
</protein>
<comment type="subcellular location">
    <subcellularLocation>
        <location evidence="1">Nucleus</location>
    </subcellularLocation>
</comment>